<name>A0A9N9F4V1_9GLOM</name>
<dbReference type="AlphaFoldDB" id="A0A9N9F4V1"/>
<evidence type="ECO:0000313" key="2">
    <source>
        <dbReference type="Proteomes" id="UP000789405"/>
    </source>
</evidence>
<feature type="non-terminal residue" evidence="1">
    <location>
        <position position="1"/>
    </location>
</feature>
<proteinExistence type="predicted"/>
<comment type="caution">
    <text evidence="1">The sequence shown here is derived from an EMBL/GenBank/DDBJ whole genome shotgun (WGS) entry which is preliminary data.</text>
</comment>
<accession>A0A9N9F4V1</accession>
<sequence length="192" mass="21717">MPCDNYRTVPLPIFEASEMRSNYAPVILPKLVVSADGSSTSGGKDLRLRFVWYNGARNTLLRFLSESNPAGLDVRDLTPVPYPEGEWIRDIPLSIQEPNRILQYISIFERDQKCEDSSFTKSPPFVIHEYIKGTKWKDDKLLVQQLDSIDAHSSVPNVSTLHIPKYSFIYTNVGSNDSDIITLPLFIVVIAI</sequence>
<feature type="non-terminal residue" evidence="1">
    <location>
        <position position="192"/>
    </location>
</feature>
<keyword evidence="2" id="KW-1185">Reference proteome</keyword>
<protein>
    <submittedName>
        <fullName evidence="1">19069_t:CDS:1</fullName>
    </submittedName>
</protein>
<evidence type="ECO:0000313" key="1">
    <source>
        <dbReference type="EMBL" id="CAG8510669.1"/>
    </source>
</evidence>
<organism evidence="1 2">
    <name type="scientific">Dentiscutata erythropus</name>
    <dbReference type="NCBI Taxonomy" id="1348616"/>
    <lineage>
        <taxon>Eukaryota</taxon>
        <taxon>Fungi</taxon>
        <taxon>Fungi incertae sedis</taxon>
        <taxon>Mucoromycota</taxon>
        <taxon>Glomeromycotina</taxon>
        <taxon>Glomeromycetes</taxon>
        <taxon>Diversisporales</taxon>
        <taxon>Gigasporaceae</taxon>
        <taxon>Dentiscutata</taxon>
    </lineage>
</organism>
<dbReference type="Proteomes" id="UP000789405">
    <property type="component" value="Unassembled WGS sequence"/>
</dbReference>
<reference evidence="1" key="1">
    <citation type="submission" date="2021-06" db="EMBL/GenBank/DDBJ databases">
        <authorList>
            <person name="Kallberg Y."/>
            <person name="Tangrot J."/>
            <person name="Rosling A."/>
        </authorList>
    </citation>
    <scope>NUCLEOTIDE SEQUENCE</scope>
    <source>
        <strain evidence="1">MA453B</strain>
    </source>
</reference>
<gene>
    <name evidence="1" type="ORF">DERYTH_LOCUS3369</name>
</gene>
<dbReference type="EMBL" id="CAJVPY010001179">
    <property type="protein sequence ID" value="CAG8510669.1"/>
    <property type="molecule type" value="Genomic_DNA"/>
</dbReference>
<dbReference type="OrthoDB" id="2326691at2759"/>